<evidence type="ECO:0000256" key="1">
    <source>
        <dbReference type="SAM" id="Phobius"/>
    </source>
</evidence>
<evidence type="ECO:0000313" key="3">
    <source>
        <dbReference type="Proteomes" id="UP001301769"/>
    </source>
</evidence>
<feature type="transmembrane region" description="Helical" evidence="1">
    <location>
        <begin position="113"/>
        <end position="132"/>
    </location>
</feature>
<reference evidence="2" key="2">
    <citation type="submission" date="2023-05" db="EMBL/GenBank/DDBJ databases">
        <authorList>
            <consortium name="Lawrence Berkeley National Laboratory"/>
            <person name="Steindorff A."/>
            <person name="Hensen N."/>
            <person name="Bonometti L."/>
            <person name="Westerberg I."/>
            <person name="Brannstrom I.O."/>
            <person name="Guillou S."/>
            <person name="Cros-Aarteil S."/>
            <person name="Calhoun S."/>
            <person name="Haridas S."/>
            <person name="Kuo A."/>
            <person name="Mondo S."/>
            <person name="Pangilinan J."/>
            <person name="Riley R."/>
            <person name="Labutti K."/>
            <person name="Andreopoulos B."/>
            <person name="Lipzen A."/>
            <person name="Chen C."/>
            <person name="Yanf M."/>
            <person name="Daum C."/>
            <person name="Ng V."/>
            <person name="Clum A."/>
            <person name="Ohm R."/>
            <person name="Martin F."/>
            <person name="Silar P."/>
            <person name="Natvig D."/>
            <person name="Lalanne C."/>
            <person name="Gautier V."/>
            <person name="Ament-Velasquez S.L."/>
            <person name="Kruys A."/>
            <person name="Hutchinson M.I."/>
            <person name="Powell A.J."/>
            <person name="Barry K."/>
            <person name="Miller A.N."/>
            <person name="Grigoriev I.V."/>
            <person name="Debuchy R."/>
            <person name="Gladieux P."/>
            <person name="Thoren M.H."/>
            <person name="Johannesson H."/>
        </authorList>
    </citation>
    <scope>NUCLEOTIDE SEQUENCE</scope>
    <source>
        <strain evidence="2">PSN293</strain>
    </source>
</reference>
<reference evidence="2" key="1">
    <citation type="journal article" date="2023" name="Mol. Phylogenet. Evol.">
        <title>Genome-scale phylogeny and comparative genomics of the fungal order Sordariales.</title>
        <authorList>
            <person name="Hensen N."/>
            <person name="Bonometti L."/>
            <person name="Westerberg I."/>
            <person name="Brannstrom I.O."/>
            <person name="Guillou S."/>
            <person name="Cros-Aarteil S."/>
            <person name="Calhoun S."/>
            <person name="Haridas S."/>
            <person name="Kuo A."/>
            <person name="Mondo S."/>
            <person name="Pangilinan J."/>
            <person name="Riley R."/>
            <person name="LaButti K."/>
            <person name="Andreopoulos B."/>
            <person name="Lipzen A."/>
            <person name="Chen C."/>
            <person name="Yan M."/>
            <person name="Daum C."/>
            <person name="Ng V."/>
            <person name="Clum A."/>
            <person name="Steindorff A."/>
            <person name="Ohm R.A."/>
            <person name="Martin F."/>
            <person name="Silar P."/>
            <person name="Natvig D.O."/>
            <person name="Lalanne C."/>
            <person name="Gautier V."/>
            <person name="Ament-Velasquez S.L."/>
            <person name="Kruys A."/>
            <person name="Hutchinson M.I."/>
            <person name="Powell A.J."/>
            <person name="Barry K."/>
            <person name="Miller A.N."/>
            <person name="Grigoriev I.V."/>
            <person name="Debuchy R."/>
            <person name="Gladieux P."/>
            <person name="Hiltunen Thoren M."/>
            <person name="Johannesson H."/>
        </authorList>
    </citation>
    <scope>NUCLEOTIDE SEQUENCE</scope>
    <source>
        <strain evidence="2">PSN293</strain>
    </source>
</reference>
<protein>
    <submittedName>
        <fullName evidence="2">Uncharacterized protein</fullName>
    </submittedName>
</protein>
<dbReference type="EMBL" id="MU858049">
    <property type="protein sequence ID" value="KAK4219296.1"/>
    <property type="molecule type" value="Genomic_DNA"/>
</dbReference>
<keyword evidence="1" id="KW-0812">Transmembrane</keyword>
<keyword evidence="1" id="KW-0472">Membrane</keyword>
<feature type="transmembrane region" description="Helical" evidence="1">
    <location>
        <begin position="79"/>
        <end position="101"/>
    </location>
</feature>
<feature type="transmembrane region" description="Helical" evidence="1">
    <location>
        <begin position="23"/>
        <end position="42"/>
    </location>
</feature>
<comment type="caution">
    <text evidence="2">The sequence shown here is derived from an EMBL/GenBank/DDBJ whole genome shotgun (WGS) entry which is preliminary data.</text>
</comment>
<organism evidence="2 3">
    <name type="scientific">Rhypophila decipiens</name>
    <dbReference type="NCBI Taxonomy" id="261697"/>
    <lineage>
        <taxon>Eukaryota</taxon>
        <taxon>Fungi</taxon>
        <taxon>Dikarya</taxon>
        <taxon>Ascomycota</taxon>
        <taxon>Pezizomycotina</taxon>
        <taxon>Sordariomycetes</taxon>
        <taxon>Sordariomycetidae</taxon>
        <taxon>Sordariales</taxon>
        <taxon>Naviculisporaceae</taxon>
        <taxon>Rhypophila</taxon>
    </lineage>
</organism>
<dbReference type="AlphaFoldDB" id="A0AAN6YIG5"/>
<keyword evidence="1" id="KW-1133">Transmembrane helix</keyword>
<sequence length="221" mass="24194">MPTNATQTKYMEMLLSLDKIPQLHNILCSCFTWLLLAGFVVIPGSFTSLRKLEAKTNGEIIPGSPAANAILSSVAETSVTVIGFICMGIGTTGAIWLGWRWRKNYVWLLNKLYMPLMLNGLAGVISTLTNVYSQQKGEWRTQAIVAVTVEGSVLSCAVILFGLYNFWLLDRVKDEHEELTLRSTSTGTLIEDGGQGNRKSSILQRVGEMGRRPAIAPGSVV</sequence>
<proteinExistence type="predicted"/>
<evidence type="ECO:0000313" key="2">
    <source>
        <dbReference type="EMBL" id="KAK4219296.1"/>
    </source>
</evidence>
<name>A0AAN6YIG5_9PEZI</name>
<accession>A0AAN6YIG5</accession>
<feature type="transmembrane region" description="Helical" evidence="1">
    <location>
        <begin position="144"/>
        <end position="167"/>
    </location>
</feature>
<gene>
    <name evidence="2" type="ORF">QBC37DRAFT_273190</name>
</gene>
<keyword evidence="3" id="KW-1185">Reference proteome</keyword>
<dbReference type="Proteomes" id="UP001301769">
    <property type="component" value="Unassembled WGS sequence"/>
</dbReference>